<protein>
    <submittedName>
        <fullName evidence="1">Uncharacterized protein</fullName>
    </submittedName>
</protein>
<keyword evidence="2" id="KW-1185">Reference proteome</keyword>
<sequence>MADAQAGPQERQLNVTDALTYLDAVKVQFQEHPDVYNIFLDIMKEFKSQMIDTPGVISRVSQLFRGHPALIQGFNTFLPIGYRIDVGPDARSSDFITVTTPQGTVNYSNGLPAAAAPPPPPLLLDDQPLPPLPHIPPPPPPPEPSWAQQAAQQQQQVAGPSRYRSPIPPPPPLVQHQQAENESDNPILGPAMEYVQRIKTRYTHDPDKYKQFLEILSNTKSNDSDQSDVFARVEELFDDAPDLARAFREFIPGAGASLDRRAYSPVPGEPARANGKRRHVQADVVPPAKRKKRADGRDGRERDRDRDRDRDRERPSGSRHAKKSRHHDEPTHAAPAPPTDAFFESVKRALGGRETYAEFMKVVNLFAQGFIDRARLVREAAHFLGSQPELMGALRDVLGWGEAEERAAAAREREEPFVPPGRPAPVLDRPSREELQVRYGSYRRLPADEQRAVCSGRDELCREVLNDEWVAHPAAGADETGFGVARKNAYEDALHRTEEERHEYDFHLDGVARTVSMLEPIVHKVLAMPTDERAAFRLKANFGGAGKAIHARIVRKIYGRDVGGEVLAAMQETPGLAVPVVFARLKQKEEEWRRGQAAWNKVWREADALNYPRALDHRAAAFRAADKKAVSAKAFVTQIEALAEEQGAAAAKLVQGVMARARRRHQMEFEVGDEAVLRDVLKLAMAYLARLASTASRLESGKRALAETRLWNVMKAFFGLEAPERALAQSARERADGAEEGEEGRAARRTFYGNTWFYVLLRMIETLYARLHRFKELAHERIQDPTVREQVRGHGTLTGERFYELMLETVERLFEGAVDVPTFEEQMRQMFGVQEAYRLFTIDKALAALVKHLTTFEADAAKNERLMKALWDERRLAHPSAEDRRRMRVQAESALPDEHVFRLDWWADARVLTVQLLGKDSGVGEDSEVVSGRWQAYVESFISPADTKGVPRAKLRAPFLRRNLPAPAEPEPDAAGLVARSRLEIKVCVRTYRIFYVPGGEEAVWRVRSAEEIAGAERRAGTIEGERRGRIREVFGRA</sequence>
<evidence type="ECO:0000313" key="1">
    <source>
        <dbReference type="EMBL" id="KAI0031590.1"/>
    </source>
</evidence>
<dbReference type="EMBL" id="MU273574">
    <property type="protein sequence ID" value="KAI0031590.1"/>
    <property type="molecule type" value="Genomic_DNA"/>
</dbReference>
<dbReference type="Proteomes" id="UP000814128">
    <property type="component" value="Unassembled WGS sequence"/>
</dbReference>
<organism evidence="1 2">
    <name type="scientific">Vararia minispora EC-137</name>
    <dbReference type="NCBI Taxonomy" id="1314806"/>
    <lineage>
        <taxon>Eukaryota</taxon>
        <taxon>Fungi</taxon>
        <taxon>Dikarya</taxon>
        <taxon>Basidiomycota</taxon>
        <taxon>Agaricomycotina</taxon>
        <taxon>Agaricomycetes</taxon>
        <taxon>Russulales</taxon>
        <taxon>Lachnocladiaceae</taxon>
        <taxon>Vararia</taxon>
    </lineage>
</organism>
<reference evidence="1" key="2">
    <citation type="journal article" date="2022" name="New Phytol.">
        <title>Evolutionary transition to the ectomycorrhizal habit in the genomes of a hyperdiverse lineage of mushroom-forming fungi.</title>
        <authorList>
            <person name="Looney B."/>
            <person name="Miyauchi S."/>
            <person name="Morin E."/>
            <person name="Drula E."/>
            <person name="Courty P.E."/>
            <person name="Kohler A."/>
            <person name="Kuo A."/>
            <person name="LaButti K."/>
            <person name="Pangilinan J."/>
            <person name="Lipzen A."/>
            <person name="Riley R."/>
            <person name="Andreopoulos W."/>
            <person name="He G."/>
            <person name="Johnson J."/>
            <person name="Nolan M."/>
            <person name="Tritt A."/>
            <person name="Barry K.W."/>
            <person name="Grigoriev I.V."/>
            <person name="Nagy L.G."/>
            <person name="Hibbett D."/>
            <person name="Henrissat B."/>
            <person name="Matheny P.B."/>
            <person name="Labbe J."/>
            <person name="Martin F.M."/>
        </authorList>
    </citation>
    <scope>NUCLEOTIDE SEQUENCE</scope>
    <source>
        <strain evidence="1">EC-137</strain>
    </source>
</reference>
<reference evidence="1" key="1">
    <citation type="submission" date="2021-02" db="EMBL/GenBank/DDBJ databases">
        <authorList>
            <consortium name="DOE Joint Genome Institute"/>
            <person name="Ahrendt S."/>
            <person name="Looney B.P."/>
            <person name="Miyauchi S."/>
            <person name="Morin E."/>
            <person name="Drula E."/>
            <person name="Courty P.E."/>
            <person name="Chicoki N."/>
            <person name="Fauchery L."/>
            <person name="Kohler A."/>
            <person name="Kuo A."/>
            <person name="Labutti K."/>
            <person name="Pangilinan J."/>
            <person name="Lipzen A."/>
            <person name="Riley R."/>
            <person name="Andreopoulos W."/>
            <person name="He G."/>
            <person name="Johnson J."/>
            <person name="Barry K.W."/>
            <person name="Grigoriev I.V."/>
            <person name="Nagy L."/>
            <person name="Hibbett D."/>
            <person name="Henrissat B."/>
            <person name="Matheny P.B."/>
            <person name="Labbe J."/>
            <person name="Martin F."/>
        </authorList>
    </citation>
    <scope>NUCLEOTIDE SEQUENCE</scope>
    <source>
        <strain evidence="1">EC-137</strain>
    </source>
</reference>
<name>A0ACB8QIT2_9AGAM</name>
<gene>
    <name evidence="1" type="ORF">K488DRAFT_51739</name>
</gene>
<evidence type="ECO:0000313" key="2">
    <source>
        <dbReference type="Proteomes" id="UP000814128"/>
    </source>
</evidence>
<accession>A0ACB8QIT2</accession>
<proteinExistence type="predicted"/>
<comment type="caution">
    <text evidence="1">The sequence shown here is derived from an EMBL/GenBank/DDBJ whole genome shotgun (WGS) entry which is preliminary data.</text>
</comment>